<dbReference type="InterPro" id="IPR010569">
    <property type="entry name" value="Myotubularin-like_Pase_dom"/>
</dbReference>
<dbReference type="EMBL" id="JAGTXO010000011">
    <property type="protein sequence ID" value="KAG8465214.1"/>
    <property type="molecule type" value="Genomic_DNA"/>
</dbReference>
<dbReference type="PROSITE" id="PS51339">
    <property type="entry name" value="PPASE_MYOTUBULARIN"/>
    <property type="match status" value="1"/>
</dbReference>
<feature type="region of interest" description="Disordered" evidence="3">
    <location>
        <begin position="1"/>
        <end position="49"/>
    </location>
</feature>
<evidence type="ECO:0000313" key="6">
    <source>
        <dbReference type="Proteomes" id="UP000751190"/>
    </source>
</evidence>
<dbReference type="GO" id="GO:0005737">
    <property type="term" value="C:cytoplasm"/>
    <property type="evidence" value="ECO:0007669"/>
    <property type="project" value="TreeGrafter"/>
</dbReference>
<comment type="caution">
    <text evidence="5">The sequence shown here is derived from an EMBL/GenBank/DDBJ whole genome shotgun (WGS) entry which is preliminary data.</text>
</comment>
<feature type="binding site" evidence="2">
    <location>
        <begin position="477"/>
        <end position="483"/>
    </location>
    <ligand>
        <name>substrate</name>
    </ligand>
</feature>
<dbReference type="GO" id="GO:0046856">
    <property type="term" value="P:phosphatidylinositol dephosphorylation"/>
    <property type="evidence" value="ECO:0007669"/>
    <property type="project" value="TreeGrafter"/>
</dbReference>
<evidence type="ECO:0000259" key="4">
    <source>
        <dbReference type="PROSITE" id="PS51339"/>
    </source>
</evidence>
<evidence type="ECO:0000256" key="1">
    <source>
        <dbReference type="PIRSR" id="PIRSR630564-1"/>
    </source>
</evidence>
<dbReference type="InterPro" id="IPR029021">
    <property type="entry name" value="Prot-tyrosine_phosphatase-like"/>
</dbReference>
<gene>
    <name evidence="5" type="ORF">KFE25_012577</name>
</gene>
<organism evidence="5 6">
    <name type="scientific">Diacronema lutheri</name>
    <name type="common">Unicellular marine alga</name>
    <name type="synonym">Monochrysis lutheri</name>
    <dbReference type="NCBI Taxonomy" id="2081491"/>
    <lineage>
        <taxon>Eukaryota</taxon>
        <taxon>Haptista</taxon>
        <taxon>Haptophyta</taxon>
        <taxon>Pavlovophyceae</taxon>
        <taxon>Pavlovales</taxon>
        <taxon>Pavlovaceae</taxon>
        <taxon>Diacronema</taxon>
    </lineage>
</organism>
<feature type="binding site" evidence="2">
    <location>
        <begin position="415"/>
        <end position="416"/>
    </location>
    <ligand>
        <name>substrate</name>
    </ligand>
</feature>
<evidence type="ECO:0000313" key="5">
    <source>
        <dbReference type="EMBL" id="KAG8465214.1"/>
    </source>
</evidence>
<sequence length="688" mass="74196">MALSFDPLGVLGGGPQDEPHSPPAPTVRARSSEAEQLGAVPSPSACTAGDRSLAHAFGELGLRAGHVTAGAEPALVTPSPEPPRRVSLGGDGAPIASAPAPQWQWQPQPQPQPAGSARAPAGAPATPLLAGERVVLHEPTVLDVSDASGPCACALFLTNHRVLVEAHAAPHVRALAVHVHAVSRLRRAHAPHALVSEHGGQGLGQRLDVHCRVNARPALRLQATDALVSRVTELLRQLRAQCTVDASFASAHAAALGGARDDGWAVYDAQAEFHRQGLLNPLSCWRVCEANRQYALCASYPPAIVVPKAIDDEALSASAAFRASGRFPALCWKDPHSFASISRAGQPLVGINGKRSVHDERLLCALLETNPECDTLAIVDCRPRLNAEANVLNGKGYESAANYQRTLLRFVDIQNIHVMRESMRRLLTALEPRGEGAAEWLRELSGCGWLEHVQAVLRGARAVVQLVLEHRSVLVHCSDGWDRTSQITALAQLQLDPYFRTLRGFAVLVEKEWLSFGHHFALRHGSAVHAHAPALGGAAGGAPTPGASEEQQSPVFVQFVDCVWQLTLCCPRAFEFSQLFLATVLQHVFSAQYGTFLLDTHLLRARAQLPSRTRSLWSDLLDAPAERGFVNPFYDPQGTPGALAVDLSGCTLEVFKAYYSRGPHTVHRDDVRDMADRALGERHRREHL</sequence>
<dbReference type="GO" id="GO:0004438">
    <property type="term" value="F:phosphatidylinositol-3-phosphate phosphatase activity"/>
    <property type="evidence" value="ECO:0007669"/>
    <property type="project" value="TreeGrafter"/>
</dbReference>
<reference evidence="5" key="1">
    <citation type="submission" date="2021-05" db="EMBL/GenBank/DDBJ databases">
        <title>The genome of the haptophyte Pavlova lutheri (Diacronema luteri, Pavlovales) - a model for lipid biosynthesis in eukaryotic algae.</title>
        <authorList>
            <person name="Hulatt C.J."/>
            <person name="Posewitz M.C."/>
        </authorList>
    </citation>
    <scope>NUCLEOTIDE SEQUENCE</scope>
    <source>
        <strain evidence="5">NIVA-4/92</strain>
    </source>
</reference>
<dbReference type="PROSITE" id="PS00383">
    <property type="entry name" value="TYR_PHOSPHATASE_1"/>
    <property type="match status" value="1"/>
</dbReference>
<name>A0A8J5XRE8_DIALT</name>
<evidence type="ECO:0000256" key="2">
    <source>
        <dbReference type="PIRSR" id="PIRSR630564-2"/>
    </source>
</evidence>
<accession>A0A8J5XRE8</accession>
<dbReference type="Pfam" id="PF06602">
    <property type="entry name" value="Myotub-related"/>
    <property type="match status" value="1"/>
</dbReference>
<feature type="active site" description="Phosphocysteine intermediate" evidence="1">
    <location>
        <position position="477"/>
    </location>
</feature>
<feature type="compositionally biased region" description="Low complexity" evidence="3">
    <location>
        <begin position="93"/>
        <end position="124"/>
    </location>
</feature>
<dbReference type="InterPro" id="IPR016130">
    <property type="entry name" value="Tyr_Pase_AS"/>
</dbReference>
<dbReference type="AlphaFoldDB" id="A0A8J5XRE8"/>
<dbReference type="Proteomes" id="UP000751190">
    <property type="component" value="Unassembled WGS sequence"/>
</dbReference>
<proteinExistence type="predicted"/>
<dbReference type="GO" id="GO:0016020">
    <property type="term" value="C:membrane"/>
    <property type="evidence" value="ECO:0007669"/>
    <property type="project" value="TreeGrafter"/>
</dbReference>
<dbReference type="PANTHER" id="PTHR10807:SF128">
    <property type="entry name" value="PHOSPHATIDYLINOSITOL-3,5-BISPHOSPHATE 3-PHOSPHATASE"/>
    <property type="match status" value="1"/>
</dbReference>
<keyword evidence="6" id="KW-1185">Reference proteome</keyword>
<feature type="region of interest" description="Disordered" evidence="3">
    <location>
        <begin position="73"/>
        <end position="124"/>
    </location>
</feature>
<dbReference type="SUPFAM" id="SSF52799">
    <property type="entry name" value="(Phosphotyrosine protein) phosphatases II"/>
    <property type="match status" value="1"/>
</dbReference>
<protein>
    <recommendedName>
        <fullName evidence="4">Myotubularin phosphatase domain-containing protein</fullName>
    </recommendedName>
</protein>
<dbReference type="PANTHER" id="PTHR10807">
    <property type="entry name" value="MYOTUBULARIN-RELATED"/>
    <property type="match status" value="1"/>
</dbReference>
<dbReference type="OrthoDB" id="271628at2759"/>
<evidence type="ECO:0000256" key="3">
    <source>
        <dbReference type="SAM" id="MobiDB-lite"/>
    </source>
</evidence>
<dbReference type="InterPro" id="IPR030564">
    <property type="entry name" value="Myotubularin"/>
</dbReference>
<feature type="domain" description="Myotubularin phosphatase" evidence="4">
    <location>
        <begin position="263"/>
        <end position="659"/>
    </location>
</feature>